<keyword evidence="2" id="KW-0805">Transcription regulation</keyword>
<protein>
    <submittedName>
        <fullName evidence="6">DNA-binding transcriptional regulator DsdC</fullName>
    </submittedName>
</protein>
<evidence type="ECO:0000256" key="3">
    <source>
        <dbReference type="ARBA" id="ARBA00023125"/>
    </source>
</evidence>
<sequence>MNSEDTLSNKNHFINRYQLSKLHTFESAARHLSFALAAEELCISPSAVSHQINKLEEELNFKLFKRFHRRITLTHDGKNLFTVVKKSLNILNQEILDIKNKDVTGALTIYSCPSFIQEFLIPKLSQFTDYYPYITLNIISGNKAINFSQYPIDLAIYYDSLHYDELACEHLISETIIPVCTPDYAHQYNLYNNTENLKNCVLLHYNPNKILDFGFDEWQSWANHFSLSFDFNKMQNMLFDRSDHSVAAAINNAGVAMGRKQIIAKYLNSGKLVTPFADLEAPCTQRYYICKSQEKYNPKTDIFIQWLKSYVQHV</sequence>
<dbReference type="FunFam" id="1.10.10.10:FF:000038">
    <property type="entry name" value="Glycine cleavage system transcriptional activator"/>
    <property type="match status" value="1"/>
</dbReference>
<dbReference type="Gene3D" id="1.10.10.10">
    <property type="entry name" value="Winged helix-like DNA-binding domain superfamily/Winged helix DNA-binding domain"/>
    <property type="match status" value="1"/>
</dbReference>
<keyword evidence="4" id="KW-0804">Transcription</keyword>
<dbReference type="InterPro" id="IPR011781">
    <property type="entry name" value="DsdC"/>
</dbReference>
<dbReference type="GO" id="GO:0006351">
    <property type="term" value="P:DNA-templated transcription"/>
    <property type="evidence" value="ECO:0007669"/>
    <property type="project" value="TreeGrafter"/>
</dbReference>
<dbReference type="GO" id="GO:0003700">
    <property type="term" value="F:DNA-binding transcription factor activity"/>
    <property type="evidence" value="ECO:0007669"/>
    <property type="project" value="InterPro"/>
</dbReference>
<accession>A0A2V4DYG2</accession>
<organism evidence="6 7">
    <name type="scientific">Gilliamella apicola</name>
    <dbReference type="NCBI Taxonomy" id="1196095"/>
    <lineage>
        <taxon>Bacteria</taxon>
        <taxon>Pseudomonadati</taxon>
        <taxon>Pseudomonadota</taxon>
        <taxon>Gammaproteobacteria</taxon>
        <taxon>Orbales</taxon>
        <taxon>Orbaceae</taxon>
        <taxon>Gilliamella</taxon>
    </lineage>
</organism>
<dbReference type="Proteomes" id="UP000247483">
    <property type="component" value="Unassembled WGS sequence"/>
</dbReference>
<reference evidence="6 7" key="1">
    <citation type="submission" date="2018-05" db="EMBL/GenBank/DDBJ databases">
        <title>Reference genomes for bee gut microbiota database.</title>
        <authorList>
            <person name="Ellegaard K.M."/>
        </authorList>
    </citation>
    <scope>NUCLEOTIDE SEQUENCE [LARGE SCALE GENOMIC DNA]</scope>
    <source>
        <strain evidence="6 7">ESL0177</strain>
    </source>
</reference>
<proteinExistence type="inferred from homology"/>
<dbReference type="InterPro" id="IPR005119">
    <property type="entry name" value="LysR_subst-bd"/>
</dbReference>
<dbReference type="PANTHER" id="PTHR30537">
    <property type="entry name" value="HTH-TYPE TRANSCRIPTIONAL REGULATOR"/>
    <property type="match status" value="1"/>
</dbReference>
<dbReference type="PRINTS" id="PR00039">
    <property type="entry name" value="HTHLYSR"/>
</dbReference>
<evidence type="ECO:0000313" key="7">
    <source>
        <dbReference type="Proteomes" id="UP000247483"/>
    </source>
</evidence>
<dbReference type="SUPFAM" id="SSF46785">
    <property type="entry name" value="Winged helix' DNA-binding domain"/>
    <property type="match status" value="1"/>
</dbReference>
<dbReference type="NCBIfam" id="NF007491">
    <property type="entry name" value="PRK10086.1"/>
    <property type="match status" value="1"/>
</dbReference>
<name>A0A2V4DYG2_9GAMM</name>
<evidence type="ECO:0000256" key="2">
    <source>
        <dbReference type="ARBA" id="ARBA00023015"/>
    </source>
</evidence>
<gene>
    <name evidence="6" type="ORF">DKK79_04495</name>
</gene>
<evidence type="ECO:0000259" key="5">
    <source>
        <dbReference type="PROSITE" id="PS50931"/>
    </source>
</evidence>
<dbReference type="AlphaFoldDB" id="A0A2V4DYG2"/>
<dbReference type="Pfam" id="PF00126">
    <property type="entry name" value="HTH_1"/>
    <property type="match status" value="1"/>
</dbReference>
<dbReference type="SUPFAM" id="SSF53850">
    <property type="entry name" value="Periplasmic binding protein-like II"/>
    <property type="match status" value="1"/>
</dbReference>
<dbReference type="InterPro" id="IPR036388">
    <property type="entry name" value="WH-like_DNA-bd_sf"/>
</dbReference>
<dbReference type="InterPro" id="IPR000847">
    <property type="entry name" value="LysR_HTH_N"/>
</dbReference>
<comment type="caution">
    <text evidence="6">The sequence shown here is derived from an EMBL/GenBank/DDBJ whole genome shotgun (WGS) entry which is preliminary data.</text>
</comment>
<evidence type="ECO:0000256" key="4">
    <source>
        <dbReference type="ARBA" id="ARBA00023163"/>
    </source>
</evidence>
<dbReference type="EMBL" id="QGLP01000004">
    <property type="protein sequence ID" value="PXZ05930.1"/>
    <property type="molecule type" value="Genomic_DNA"/>
</dbReference>
<evidence type="ECO:0000313" key="6">
    <source>
        <dbReference type="EMBL" id="PXZ05930.1"/>
    </source>
</evidence>
<feature type="domain" description="HTH lysR-type" evidence="5">
    <location>
        <begin position="17"/>
        <end position="74"/>
    </location>
</feature>
<dbReference type="InterPro" id="IPR036390">
    <property type="entry name" value="WH_DNA-bd_sf"/>
</dbReference>
<dbReference type="GO" id="GO:0043565">
    <property type="term" value="F:sequence-specific DNA binding"/>
    <property type="evidence" value="ECO:0007669"/>
    <property type="project" value="TreeGrafter"/>
</dbReference>
<keyword evidence="3 6" id="KW-0238">DNA-binding</keyword>
<dbReference type="InterPro" id="IPR058163">
    <property type="entry name" value="LysR-type_TF_proteobact-type"/>
</dbReference>
<dbReference type="Pfam" id="PF03466">
    <property type="entry name" value="LysR_substrate"/>
    <property type="match status" value="1"/>
</dbReference>
<evidence type="ECO:0000256" key="1">
    <source>
        <dbReference type="ARBA" id="ARBA00009437"/>
    </source>
</evidence>
<comment type="similarity">
    <text evidence="1">Belongs to the LysR transcriptional regulatory family.</text>
</comment>
<dbReference type="PANTHER" id="PTHR30537:SF32">
    <property type="entry name" value="HTH-TYPE TRANSCRIPTIONAL REGULATOR DSDC"/>
    <property type="match status" value="1"/>
</dbReference>
<dbReference type="Gene3D" id="3.40.190.10">
    <property type="entry name" value="Periplasmic binding protein-like II"/>
    <property type="match status" value="2"/>
</dbReference>
<dbReference type="NCBIfam" id="TIGR02036">
    <property type="entry name" value="dsdC"/>
    <property type="match status" value="1"/>
</dbReference>
<dbReference type="RefSeq" id="WP_110423013.1">
    <property type="nucleotide sequence ID" value="NZ_QGLP01000004.1"/>
</dbReference>
<dbReference type="PROSITE" id="PS50931">
    <property type="entry name" value="HTH_LYSR"/>
    <property type="match status" value="1"/>
</dbReference>